<gene>
    <name evidence="3" type="ORF">OVN521_LOCUS34576</name>
    <name evidence="2" type="ORF">WKI299_LOCUS16609</name>
</gene>
<keyword evidence="4" id="KW-1185">Reference proteome</keyword>
<reference evidence="3" key="1">
    <citation type="submission" date="2021-02" db="EMBL/GenBank/DDBJ databases">
        <authorList>
            <person name="Nowell W R."/>
        </authorList>
    </citation>
    <scope>NUCLEOTIDE SEQUENCE</scope>
</reference>
<sequence>MFIYHRERENIRTKGEKKQKKHGEKKTVFIVLDDVHNDDVDINDVDDDEMDDDYDDDDTVDDGDNNNNVHDRINREVNIDRIRVEASNFLCR</sequence>
<dbReference type="EMBL" id="CAJNRF010006642">
    <property type="protein sequence ID" value="CAF2083222.1"/>
    <property type="molecule type" value="Genomic_DNA"/>
</dbReference>
<evidence type="ECO:0000313" key="3">
    <source>
        <dbReference type="EMBL" id="CAF4395779.1"/>
    </source>
</evidence>
<accession>A0A820NSY0</accession>
<dbReference type="Proteomes" id="UP000663856">
    <property type="component" value="Unassembled WGS sequence"/>
</dbReference>
<feature type="region of interest" description="Disordered" evidence="1">
    <location>
        <begin position="1"/>
        <end position="23"/>
    </location>
</feature>
<protein>
    <submittedName>
        <fullName evidence="3">Uncharacterized protein</fullName>
    </submittedName>
</protein>
<dbReference type="Proteomes" id="UP000663866">
    <property type="component" value="Unassembled WGS sequence"/>
</dbReference>
<feature type="compositionally biased region" description="Basic and acidic residues" evidence="1">
    <location>
        <begin position="1"/>
        <end position="16"/>
    </location>
</feature>
<feature type="compositionally biased region" description="Acidic residues" evidence="1">
    <location>
        <begin position="40"/>
        <end position="64"/>
    </location>
</feature>
<feature type="region of interest" description="Disordered" evidence="1">
    <location>
        <begin position="39"/>
        <end position="69"/>
    </location>
</feature>
<proteinExistence type="predicted"/>
<dbReference type="AlphaFoldDB" id="A0A820NSY0"/>
<evidence type="ECO:0000313" key="2">
    <source>
        <dbReference type="EMBL" id="CAF2083222.1"/>
    </source>
</evidence>
<evidence type="ECO:0000256" key="1">
    <source>
        <dbReference type="SAM" id="MobiDB-lite"/>
    </source>
</evidence>
<name>A0A820NSY0_9BILA</name>
<comment type="caution">
    <text evidence="3">The sequence shown here is derived from an EMBL/GenBank/DDBJ whole genome shotgun (WGS) entry which is preliminary data.</text>
</comment>
<dbReference type="EMBL" id="CAJOBG010040227">
    <property type="protein sequence ID" value="CAF4395779.1"/>
    <property type="molecule type" value="Genomic_DNA"/>
</dbReference>
<evidence type="ECO:0000313" key="4">
    <source>
        <dbReference type="Proteomes" id="UP000663866"/>
    </source>
</evidence>
<organism evidence="3 4">
    <name type="scientific">Rotaria magnacalcarata</name>
    <dbReference type="NCBI Taxonomy" id="392030"/>
    <lineage>
        <taxon>Eukaryota</taxon>
        <taxon>Metazoa</taxon>
        <taxon>Spiralia</taxon>
        <taxon>Gnathifera</taxon>
        <taxon>Rotifera</taxon>
        <taxon>Eurotatoria</taxon>
        <taxon>Bdelloidea</taxon>
        <taxon>Philodinida</taxon>
        <taxon>Philodinidae</taxon>
        <taxon>Rotaria</taxon>
    </lineage>
</organism>